<organism evidence="1 2">
    <name type="scientific">Bacillus phage Aurora</name>
    <dbReference type="NCBI Taxonomy" id="1874000"/>
    <lineage>
        <taxon>Viruses</taxon>
        <taxon>Duplodnaviria</taxon>
        <taxon>Heunggongvirae</taxon>
        <taxon>Uroviricota</taxon>
        <taxon>Caudoviricetes</taxon>
        <taxon>Salasmaviridae</taxon>
        <taxon>Northropvirinae</taxon>
        <taxon>Claudivirus</taxon>
        <taxon>Claudivirus aurora</taxon>
    </lineage>
</organism>
<dbReference type="KEGG" id="vg:29068889"/>
<accession>A0A1B1PAF4</accession>
<reference evidence="1 2" key="1">
    <citation type="submission" date="2016-05" db="EMBL/GenBank/DDBJ databases">
        <authorList>
            <person name="Lavstsen T."/>
            <person name="Jespersen J.S."/>
        </authorList>
    </citation>
    <scope>NUCLEOTIDE SEQUENCE [LARGE SCALE GENOMIC DNA]</scope>
</reference>
<evidence type="ECO:0008006" key="3">
    <source>
        <dbReference type="Google" id="ProtNLM"/>
    </source>
</evidence>
<proteinExistence type="predicted"/>
<protein>
    <recommendedName>
        <fullName evidence="3">Double-strand binding protein</fullName>
    </recommendedName>
</protein>
<dbReference type="EMBL" id="KX349899">
    <property type="protein sequence ID" value="ANT41138.1"/>
    <property type="molecule type" value="Genomic_DNA"/>
</dbReference>
<keyword evidence="2" id="KW-1185">Reference proteome</keyword>
<name>A0A1B1PAF4_9CAUD</name>
<dbReference type="RefSeq" id="YP_009292375.1">
    <property type="nucleotide sequence ID" value="NC_031121.1"/>
</dbReference>
<dbReference type="GeneID" id="29068889"/>
<dbReference type="Proteomes" id="UP000201440">
    <property type="component" value="Segment"/>
</dbReference>
<evidence type="ECO:0000313" key="1">
    <source>
        <dbReference type="EMBL" id="ANT41138.1"/>
    </source>
</evidence>
<sequence length="99" mass="10909">MAKFITRTIASTTIVIGELKLGSTEVEVKGKLVEEGKLDLEKATKVVQKAFKGENVIVLDLVQDEAQYKISVEDFIANAEKVEASEEVEETEEIEQPVA</sequence>
<gene>
    <name evidence="1" type="ORF">AURORA_24</name>
</gene>
<evidence type="ECO:0000313" key="2">
    <source>
        <dbReference type="Proteomes" id="UP000201440"/>
    </source>
</evidence>
<dbReference type="OrthoDB" id="25184at10239"/>